<dbReference type="AlphaFoldDB" id="A0A1D3TZI6"/>
<gene>
    <name evidence="3" type="ORF">SAMN05421730_10862</name>
</gene>
<evidence type="ECO:0000259" key="1">
    <source>
        <dbReference type="Pfam" id="PF04986"/>
    </source>
</evidence>
<dbReference type="Proteomes" id="UP000199315">
    <property type="component" value="Unassembled WGS sequence"/>
</dbReference>
<dbReference type="Pfam" id="PF14319">
    <property type="entry name" value="Zn_Tnp_IS91"/>
    <property type="match status" value="1"/>
</dbReference>
<accession>A0A1D3TZI6</accession>
<feature type="domain" description="Transposase zinc-binding" evidence="2">
    <location>
        <begin position="27"/>
        <end position="117"/>
    </location>
</feature>
<reference evidence="3 4" key="1">
    <citation type="submission" date="2016-09" db="EMBL/GenBank/DDBJ databases">
        <authorList>
            <person name="Capua I."/>
            <person name="De Benedictis P."/>
            <person name="Joannis T."/>
            <person name="Lombin L.H."/>
            <person name="Cattoli G."/>
        </authorList>
    </citation>
    <scope>NUCLEOTIDE SEQUENCE [LARGE SCALE GENOMIC DNA]</scope>
    <source>
        <strain evidence="3 4">GluBS11</strain>
    </source>
</reference>
<feature type="non-terminal residue" evidence="3">
    <location>
        <position position="346"/>
    </location>
</feature>
<dbReference type="RefSeq" id="WP_091237164.1">
    <property type="nucleotide sequence ID" value="NZ_FMKA01000086.1"/>
</dbReference>
<evidence type="ECO:0000259" key="2">
    <source>
        <dbReference type="Pfam" id="PF14319"/>
    </source>
</evidence>
<dbReference type="GO" id="GO:0006313">
    <property type="term" value="P:DNA transposition"/>
    <property type="evidence" value="ECO:0007669"/>
    <property type="project" value="InterPro"/>
</dbReference>
<organism evidence="3 4">
    <name type="scientific">Anaerobium acetethylicum</name>
    <dbReference type="NCBI Taxonomy" id="1619234"/>
    <lineage>
        <taxon>Bacteria</taxon>
        <taxon>Bacillati</taxon>
        <taxon>Bacillota</taxon>
        <taxon>Clostridia</taxon>
        <taxon>Lachnospirales</taxon>
        <taxon>Lachnospiraceae</taxon>
        <taxon>Anaerobium</taxon>
    </lineage>
</organism>
<evidence type="ECO:0000313" key="3">
    <source>
        <dbReference type="EMBL" id="SCQ00000.1"/>
    </source>
</evidence>
<dbReference type="InterPro" id="IPR026889">
    <property type="entry name" value="Zn_Tnp"/>
</dbReference>
<sequence>MMSDAVKFYQSLLGDGQVSGTYPIRDIFQRFYPDYLDLHSVSDVQHRTANCIANCKTGGFGYNVSYCEECGHLKIHACACNNRSCPNCQAPLEKKWVMARNSELIEGVAYYHLIFTVPHELNNLMFQNQKLLYDLLFKCASDTILTLCRDSAYMGATPGIISVLHTWGQQLNLHPHLHTMVSGGGLDRAGQFIETKHKGFIIPVQAIGKMFRGKYMAALKQLHDTDKLSCRNGCEHLRNRYSWKEFVDRMYHQQWLPFVKETFNGNGNAIEYLARYAYRTAISNSRISAVDDETVSFQYTDYADGNQKKVKTVSGTEFLRLFLRHILPKGFNRVRFSGFLTNSQKT</sequence>
<evidence type="ECO:0000313" key="4">
    <source>
        <dbReference type="Proteomes" id="UP000199315"/>
    </source>
</evidence>
<dbReference type="Pfam" id="PF04986">
    <property type="entry name" value="Y2_Tnp"/>
    <property type="match status" value="1"/>
</dbReference>
<name>A0A1D3TZI6_9FIRM</name>
<dbReference type="GO" id="GO:0003677">
    <property type="term" value="F:DNA binding"/>
    <property type="evidence" value="ECO:0007669"/>
    <property type="project" value="InterPro"/>
</dbReference>
<dbReference type="OrthoDB" id="9791273at2"/>
<dbReference type="EMBL" id="FMKA01000086">
    <property type="protein sequence ID" value="SCQ00000.1"/>
    <property type="molecule type" value="Genomic_DNA"/>
</dbReference>
<proteinExistence type="predicted"/>
<dbReference type="PANTHER" id="PTHR37023">
    <property type="entry name" value="TRANSPOSASE"/>
    <property type="match status" value="1"/>
</dbReference>
<dbReference type="InterPro" id="IPR007069">
    <property type="entry name" value="Transposase_32"/>
</dbReference>
<dbReference type="PANTHER" id="PTHR37023:SF1">
    <property type="entry name" value="ISSOD25 TRANSPOSASE TNPA_ISSOD25"/>
    <property type="match status" value="1"/>
</dbReference>
<dbReference type="STRING" id="1619234.SAMN05421730_10862"/>
<feature type="domain" description="Transposase IS801/IS1294" evidence="1">
    <location>
        <begin position="159"/>
        <end position="344"/>
    </location>
</feature>
<dbReference type="GO" id="GO:0004803">
    <property type="term" value="F:transposase activity"/>
    <property type="evidence" value="ECO:0007669"/>
    <property type="project" value="InterPro"/>
</dbReference>
<protein>
    <submittedName>
        <fullName evidence="3">Transposase zinc-binding domain-containing protein</fullName>
    </submittedName>
</protein>
<keyword evidence="4" id="KW-1185">Reference proteome</keyword>